<evidence type="ECO:0000256" key="1">
    <source>
        <dbReference type="ARBA" id="ARBA00001974"/>
    </source>
</evidence>
<comment type="cofactor">
    <cofactor evidence="1 6">
        <name>FAD</name>
        <dbReference type="ChEBI" id="CHEBI:57692"/>
    </cofactor>
</comment>
<evidence type="ECO:0000256" key="4">
    <source>
        <dbReference type="ARBA" id="ARBA00022827"/>
    </source>
</evidence>
<dbReference type="STRING" id="649638.Trad_2518"/>
<dbReference type="HOGENOM" id="CLU_1110003_0_0_0"/>
<dbReference type="SUPFAM" id="SSF51730">
    <property type="entry name" value="FAD-linked oxidoreductase"/>
    <property type="match status" value="1"/>
</dbReference>
<protein>
    <recommendedName>
        <fullName evidence="6">Methylenetetrahydrofolate reductase</fullName>
    </recommendedName>
</protein>
<reference evidence="8" key="1">
    <citation type="submission" date="2010-05" db="EMBL/GenBank/DDBJ databases">
        <title>The complete genome of Truepera radiovictris DSM 17093.</title>
        <authorList>
            <consortium name="US DOE Joint Genome Institute (JGI-PGF)"/>
            <person name="Lucas S."/>
            <person name="Copeland A."/>
            <person name="Lapidus A."/>
            <person name="Glavina del Rio T."/>
            <person name="Dalin E."/>
            <person name="Tice H."/>
            <person name="Bruce D."/>
            <person name="Goodwin L."/>
            <person name="Pitluck S."/>
            <person name="Kyrpides N."/>
            <person name="Mavromatis K."/>
            <person name="Ovchinnikova G."/>
            <person name="Munk A.C."/>
            <person name="Detter J.C."/>
            <person name="Han C."/>
            <person name="Tapia R."/>
            <person name="Land M."/>
            <person name="Hauser L."/>
            <person name="Markowitz V."/>
            <person name="Cheng J.-F."/>
            <person name="Hugenholtz P."/>
            <person name="Woyke T."/>
            <person name="Wu D."/>
            <person name="Tindall B."/>
            <person name="Pomrenke H.G."/>
            <person name="Brambilla E."/>
            <person name="Klenk H.-P."/>
            <person name="Eisen J.A."/>
        </authorList>
    </citation>
    <scope>NUCLEOTIDE SEQUENCE [LARGE SCALE GENOMIC DNA]</scope>
    <source>
        <strain evidence="8">DSM 17093 / CIP 108686 / LMG 22925 / RQ-24</strain>
    </source>
</reference>
<accession>D7CTS7</accession>
<evidence type="ECO:0000313" key="8">
    <source>
        <dbReference type="Proteomes" id="UP000000379"/>
    </source>
</evidence>
<comment type="similarity">
    <text evidence="6">Belongs to the methylenetetrahydrofolate reductase family.</text>
</comment>
<evidence type="ECO:0000256" key="5">
    <source>
        <dbReference type="ARBA" id="ARBA00023002"/>
    </source>
</evidence>
<dbReference type="GO" id="GO:0006555">
    <property type="term" value="P:methionine metabolic process"/>
    <property type="evidence" value="ECO:0007669"/>
    <property type="project" value="InterPro"/>
</dbReference>
<dbReference type="KEGG" id="tra:Trad_2518"/>
<proteinExistence type="inferred from homology"/>
<dbReference type="InterPro" id="IPR029041">
    <property type="entry name" value="FAD-linked_oxidoreductase-like"/>
</dbReference>
<dbReference type="GO" id="GO:0035999">
    <property type="term" value="P:tetrahydrofolate interconversion"/>
    <property type="evidence" value="ECO:0007669"/>
    <property type="project" value="UniProtKB-UniPathway"/>
</dbReference>
<dbReference type="UniPathway" id="UPA00193"/>
<comment type="pathway">
    <text evidence="2 6">One-carbon metabolism; tetrahydrofolate interconversion.</text>
</comment>
<evidence type="ECO:0000256" key="3">
    <source>
        <dbReference type="ARBA" id="ARBA00022630"/>
    </source>
</evidence>
<dbReference type="eggNOG" id="COG0685">
    <property type="taxonomic scope" value="Bacteria"/>
</dbReference>
<reference evidence="7 8" key="2">
    <citation type="journal article" date="2011" name="Stand. Genomic Sci.">
        <title>Complete genome sequence of Truepera radiovictrix type strain (RQ-24).</title>
        <authorList>
            <person name="Ivanova N."/>
            <person name="Rohde C."/>
            <person name="Munk C."/>
            <person name="Nolan M."/>
            <person name="Lucas S."/>
            <person name="Del Rio T.G."/>
            <person name="Tice H."/>
            <person name="Deshpande S."/>
            <person name="Cheng J.F."/>
            <person name="Tapia R."/>
            <person name="Han C."/>
            <person name="Goodwin L."/>
            <person name="Pitluck S."/>
            <person name="Liolios K."/>
            <person name="Mavromatis K."/>
            <person name="Mikhailova N."/>
            <person name="Pati A."/>
            <person name="Chen A."/>
            <person name="Palaniappan K."/>
            <person name="Land M."/>
            <person name="Hauser L."/>
            <person name="Chang Y.J."/>
            <person name="Jeffries C.D."/>
            <person name="Brambilla E."/>
            <person name="Rohde M."/>
            <person name="Goker M."/>
            <person name="Tindall B.J."/>
            <person name="Woyke T."/>
            <person name="Bristow J."/>
            <person name="Eisen J.A."/>
            <person name="Markowitz V."/>
            <person name="Hugenholtz P."/>
            <person name="Kyrpides N.C."/>
            <person name="Klenk H.P."/>
            <person name="Lapidus A."/>
        </authorList>
    </citation>
    <scope>NUCLEOTIDE SEQUENCE [LARGE SCALE GENOMIC DNA]</scope>
    <source>
        <strain evidence="8">DSM 17093 / CIP 108686 / LMG 22925 / RQ-24</strain>
    </source>
</reference>
<evidence type="ECO:0000313" key="7">
    <source>
        <dbReference type="EMBL" id="ADI15624.1"/>
    </source>
</evidence>
<name>D7CTS7_TRURR</name>
<dbReference type="Gene3D" id="3.20.20.220">
    <property type="match status" value="1"/>
</dbReference>
<dbReference type="EMBL" id="CP002049">
    <property type="protein sequence ID" value="ADI15624.1"/>
    <property type="molecule type" value="Genomic_DNA"/>
</dbReference>
<organism evidence="7 8">
    <name type="scientific">Truepera radiovictrix (strain DSM 17093 / CIP 108686 / LMG 22925 / RQ-24)</name>
    <dbReference type="NCBI Taxonomy" id="649638"/>
    <lineage>
        <taxon>Bacteria</taxon>
        <taxon>Thermotogati</taxon>
        <taxon>Deinococcota</taxon>
        <taxon>Deinococci</taxon>
        <taxon>Trueperales</taxon>
        <taxon>Trueperaceae</taxon>
        <taxon>Truepera</taxon>
    </lineage>
</organism>
<evidence type="ECO:0000256" key="6">
    <source>
        <dbReference type="RuleBase" id="RU003862"/>
    </source>
</evidence>
<dbReference type="Pfam" id="PF02219">
    <property type="entry name" value="MTHFR"/>
    <property type="match status" value="1"/>
</dbReference>
<dbReference type="Proteomes" id="UP000000379">
    <property type="component" value="Chromosome"/>
</dbReference>
<keyword evidence="3 6" id="KW-0285">Flavoprotein</keyword>
<dbReference type="AlphaFoldDB" id="D7CTS7"/>
<dbReference type="GO" id="GO:0004489">
    <property type="term" value="F:methylenetetrahydrofolate reductase [NAD(P)H] activity"/>
    <property type="evidence" value="ECO:0007669"/>
    <property type="project" value="InterPro"/>
</dbReference>
<keyword evidence="4 6" id="KW-0274">FAD</keyword>
<sequence length="264" mass="29754">MSYLQPDYTPRVSIELVARSLEGLAAELETIRARFPFVDTVNIPDLTRFALRSTDACAAAQRCVRRAIPHLRAVATDLKDLRPLLRHLDEAELHEVLVVAGDPPADMRYAVYPTSSVQLIRAIKAALPHVTVYAALDPYRQSFVRERDYALEKLEAGASGLFTQPFFDLRLMHVYRELLPGVTLYWGVTTVTTARSLGYWQTRNRAIFPADFAPTLAWSRDFAARALEFARQTRSNLYFMPIKSRLEDFLGGVLTPQRLGVGAV</sequence>
<dbReference type="RefSeq" id="WP_013178985.1">
    <property type="nucleotide sequence ID" value="NC_014221.1"/>
</dbReference>
<keyword evidence="5 6" id="KW-0560">Oxidoreductase</keyword>
<dbReference type="InterPro" id="IPR003171">
    <property type="entry name" value="Mehydrof_redctse-like"/>
</dbReference>
<keyword evidence="8" id="KW-1185">Reference proteome</keyword>
<gene>
    <name evidence="7" type="ordered locus">Trad_2518</name>
</gene>
<evidence type="ECO:0000256" key="2">
    <source>
        <dbReference type="ARBA" id="ARBA00004777"/>
    </source>
</evidence>